<feature type="transmembrane region" description="Helical" evidence="2">
    <location>
        <begin position="384"/>
        <end position="402"/>
    </location>
</feature>
<evidence type="ECO:0000256" key="3">
    <source>
        <dbReference type="SAM" id="SignalP"/>
    </source>
</evidence>
<dbReference type="OrthoDB" id="2564904at2759"/>
<evidence type="ECO:0000256" key="1">
    <source>
        <dbReference type="SAM" id="MobiDB-lite"/>
    </source>
</evidence>
<reference evidence="4" key="1">
    <citation type="submission" date="2020-07" db="EMBL/GenBank/DDBJ databases">
        <title>Draft Genome Sequence of a Deep-Sea Yeast, Naganishia (Cryptococcus) liquefaciens strain N6.</title>
        <authorList>
            <person name="Han Y.W."/>
            <person name="Kajitani R."/>
            <person name="Morimoto H."/>
            <person name="Parhat M."/>
            <person name="Tsubouchi H."/>
            <person name="Bakenova O."/>
            <person name="Ogata M."/>
            <person name="Argunhan B."/>
            <person name="Aoki R."/>
            <person name="Kajiwara S."/>
            <person name="Itoh T."/>
            <person name="Iwasaki H."/>
        </authorList>
    </citation>
    <scope>NUCLEOTIDE SEQUENCE</scope>
    <source>
        <strain evidence="4">N6</strain>
    </source>
</reference>
<protein>
    <submittedName>
        <fullName evidence="4">Uncharacterized protein</fullName>
    </submittedName>
</protein>
<feature type="compositionally biased region" description="Low complexity" evidence="1">
    <location>
        <begin position="322"/>
        <end position="356"/>
    </location>
</feature>
<evidence type="ECO:0000256" key="2">
    <source>
        <dbReference type="SAM" id="Phobius"/>
    </source>
</evidence>
<dbReference type="AlphaFoldDB" id="A0A8H3TZJ4"/>
<proteinExistence type="predicted"/>
<keyword evidence="2" id="KW-0472">Membrane</keyword>
<keyword evidence="5" id="KW-1185">Reference proteome</keyword>
<feature type="region of interest" description="Disordered" evidence="1">
    <location>
        <begin position="221"/>
        <end position="240"/>
    </location>
</feature>
<feature type="signal peptide" evidence="3">
    <location>
        <begin position="1"/>
        <end position="20"/>
    </location>
</feature>
<sequence length="403" mass="41396">MSAGLLATALLSAFVPAALAQSQVGVVATFPNGATNPDAPAFAEVGSIVNQTSYARLLTLNSIDDFCLFGPPEPGPDSLVGNVEPIVTAFCLQARNEARLIPDGTIHSAHFIKTPMYVQIQGYWDGTAVNIPYGDDGGELDPHGAENLGNPIGGNVTSNVSGSDVFYEEWMSFISYNQYCLRICTANREDVNTALQCEHELDVMGCQWVMPGDYTNNTFDSCEGEAAAPPGSYPENTSSQGQLATATSTFRQRYTGTWTGPSTTEAWTVGQTVTPAAPAYTPATSSCTYYATVANGINMNDMRVVERPQLQVVSSGAVNTPSATASSSAASSSASSRASSSGASSGAGSSSSGAQSARTSAPAASAAASTTPASAAYKSVDSTLFGVVGVVFAGIVGGMAVLL</sequence>
<keyword evidence="2" id="KW-1133">Transmembrane helix</keyword>
<keyword evidence="3" id="KW-0732">Signal</keyword>
<keyword evidence="2" id="KW-0812">Transmembrane</keyword>
<accession>A0A8H3TZJ4</accession>
<organism evidence="4 5">
    <name type="scientific">Naganishia liquefaciens</name>
    <dbReference type="NCBI Taxonomy" id="104408"/>
    <lineage>
        <taxon>Eukaryota</taxon>
        <taxon>Fungi</taxon>
        <taxon>Dikarya</taxon>
        <taxon>Basidiomycota</taxon>
        <taxon>Agaricomycotina</taxon>
        <taxon>Tremellomycetes</taxon>
        <taxon>Filobasidiales</taxon>
        <taxon>Filobasidiaceae</taxon>
        <taxon>Naganishia</taxon>
    </lineage>
</organism>
<gene>
    <name evidence="4" type="ORF">NliqN6_6147</name>
</gene>
<comment type="caution">
    <text evidence="4">The sequence shown here is derived from an EMBL/GenBank/DDBJ whole genome shotgun (WGS) entry which is preliminary data.</text>
</comment>
<feature type="region of interest" description="Disordered" evidence="1">
    <location>
        <begin position="321"/>
        <end position="356"/>
    </location>
</feature>
<name>A0A8H3TZJ4_9TREE</name>
<evidence type="ECO:0000313" key="4">
    <source>
        <dbReference type="EMBL" id="GHJ89745.1"/>
    </source>
</evidence>
<feature type="chain" id="PRO_5034241881" evidence="3">
    <location>
        <begin position="21"/>
        <end position="403"/>
    </location>
</feature>
<evidence type="ECO:0000313" key="5">
    <source>
        <dbReference type="Proteomes" id="UP000620104"/>
    </source>
</evidence>
<dbReference type="EMBL" id="BLZA01000049">
    <property type="protein sequence ID" value="GHJ89745.1"/>
    <property type="molecule type" value="Genomic_DNA"/>
</dbReference>
<dbReference type="Proteomes" id="UP000620104">
    <property type="component" value="Unassembled WGS sequence"/>
</dbReference>